<keyword evidence="11" id="KW-0808">Transferase</keyword>
<dbReference type="InterPro" id="IPR003593">
    <property type="entry name" value="AAA+_ATPase"/>
</dbReference>
<evidence type="ECO:0000256" key="7">
    <source>
        <dbReference type="ARBA" id="ARBA00022932"/>
    </source>
</evidence>
<comment type="catalytic activity">
    <reaction evidence="8">
        <text>DNA(n) + a 2'-deoxyribonucleoside 5'-triphosphate = DNA(n+1) + diphosphate</text>
        <dbReference type="Rhea" id="RHEA:22508"/>
        <dbReference type="Rhea" id="RHEA-COMP:17339"/>
        <dbReference type="Rhea" id="RHEA-COMP:17340"/>
        <dbReference type="ChEBI" id="CHEBI:33019"/>
        <dbReference type="ChEBI" id="CHEBI:61560"/>
        <dbReference type="ChEBI" id="CHEBI:173112"/>
        <dbReference type="EC" id="2.7.7.7"/>
    </reaction>
</comment>
<evidence type="ECO:0000313" key="12">
    <source>
        <dbReference type="Proteomes" id="UP000749471"/>
    </source>
</evidence>
<evidence type="ECO:0000256" key="4">
    <source>
        <dbReference type="ARBA" id="ARBA00022741"/>
    </source>
</evidence>
<protein>
    <recommendedName>
        <fullName evidence="1">DNA-directed DNA polymerase</fullName>
        <ecNumber evidence="1">2.7.7.7</ecNumber>
    </recommendedName>
</protein>
<dbReference type="InterPro" id="IPR050238">
    <property type="entry name" value="DNA_Rep/Repair_Clamp_Loader"/>
</dbReference>
<proteinExistence type="predicted"/>
<evidence type="ECO:0000256" key="6">
    <source>
        <dbReference type="ARBA" id="ARBA00022840"/>
    </source>
</evidence>
<gene>
    <name evidence="11" type="primary">dnaX</name>
    <name evidence="11" type="ORF">KQI42_04035</name>
</gene>
<comment type="caution">
    <text evidence="11">The sequence shown here is derived from an EMBL/GenBank/DDBJ whole genome shotgun (WGS) entry which is preliminary data.</text>
</comment>
<dbReference type="InterPro" id="IPR012763">
    <property type="entry name" value="DNA_pol_III_sug/sutau_N"/>
</dbReference>
<evidence type="ECO:0000256" key="9">
    <source>
        <dbReference type="SAM" id="MobiDB-lite"/>
    </source>
</evidence>
<dbReference type="SMART" id="SM00382">
    <property type="entry name" value="AAA"/>
    <property type="match status" value="1"/>
</dbReference>
<keyword evidence="12" id="KW-1185">Reference proteome</keyword>
<dbReference type="EMBL" id="JAHLPM010000002">
    <property type="protein sequence ID" value="MBU5437166.1"/>
    <property type="molecule type" value="Genomic_DNA"/>
</dbReference>
<dbReference type="InterPro" id="IPR045085">
    <property type="entry name" value="HLD_clamp_pol_III_gamma_tau"/>
</dbReference>
<feature type="compositionally biased region" description="Basic and acidic residues" evidence="9">
    <location>
        <begin position="397"/>
        <end position="414"/>
    </location>
</feature>
<evidence type="ECO:0000256" key="2">
    <source>
        <dbReference type="ARBA" id="ARBA00022705"/>
    </source>
</evidence>
<dbReference type="CDD" id="cd00009">
    <property type="entry name" value="AAA"/>
    <property type="match status" value="1"/>
</dbReference>
<feature type="domain" description="AAA+ ATPase" evidence="10">
    <location>
        <begin position="36"/>
        <end position="178"/>
    </location>
</feature>
<evidence type="ECO:0000259" key="10">
    <source>
        <dbReference type="SMART" id="SM00382"/>
    </source>
</evidence>
<organism evidence="11 12">
    <name type="scientific">Tissierella simiarum</name>
    <dbReference type="NCBI Taxonomy" id="2841534"/>
    <lineage>
        <taxon>Bacteria</taxon>
        <taxon>Bacillati</taxon>
        <taxon>Bacillota</taxon>
        <taxon>Tissierellia</taxon>
        <taxon>Tissierellales</taxon>
        <taxon>Tissierellaceae</taxon>
        <taxon>Tissierella</taxon>
    </lineage>
</organism>
<dbReference type="Pfam" id="PF20964">
    <property type="entry name" value="DnaX_C"/>
    <property type="match status" value="1"/>
</dbReference>
<name>A0ABS6E3L8_9FIRM</name>
<dbReference type="PANTHER" id="PTHR11669">
    <property type="entry name" value="REPLICATION FACTOR C / DNA POLYMERASE III GAMMA-TAU SUBUNIT"/>
    <property type="match status" value="1"/>
</dbReference>
<dbReference type="Pfam" id="PF13177">
    <property type="entry name" value="DNA_pol3_delta2"/>
    <property type="match status" value="1"/>
</dbReference>
<feature type="region of interest" description="Disordered" evidence="9">
    <location>
        <begin position="393"/>
        <end position="417"/>
    </location>
</feature>
<dbReference type="NCBIfam" id="NF004046">
    <property type="entry name" value="PRK05563.1"/>
    <property type="match status" value="1"/>
</dbReference>
<keyword evidence="5" id="KW-0862">Zinc</keyword>
<dbReference type="InterPro" id="IPR022754">
    <property type="entry name" value="DNA_pol_III_gamma-3"/>
</dbReference>
<evidence type="ECO:0000256" key="1">
    <source>
        <dbReference type="ARBA" id="ARBA00012417"/>
    </source>
</evidence>
<keyword evidence="6" id="KW-0067">ATP-binding</keyword>
<dbReference type="CDD" id="cd18137">
    <property type="entry name" value="HLD_clamp_pol_III_gamma_tau"/>
    <property type="match status" value="1"/>
</dbReference>
<reference evidence="11 12" key="1">
    <citation type="submission" date="2021-06" db="EMBL/GenBank/DDBJ databases">
        <authorList>
            <person name="Sun Q."/>
            <person name="Li D."/>
        </authorList>
    </citation>
    <scope>NUCLEOTIDE SEQUENCE [LARGE SCALE GENOMIC DNA]</scope>
    <source>
        <strain evidence="11 12">MSJ-40</strain>
    </source>
</reference>
<dbReference type="GO" id="GO:0003887">
    <property type="term" value="F:DNA-directed DNA polymerase activity"/>
    <property type="evidence" value="ECO:0007669"/>
    <property type="project" value="UniProtKB-EC"/>
</dbReference>
<evidence type="ECO:0000256" key="5">
    <source>
        <dbReference type="ARBA" id="ARBA00022833"/>
    </source>
</evidence>
<dbReference type="Proteomes" id="UP000749471">
    <property type="component" value="Unassembled WGS sequence"/>
</dbReference>
<dbReference type="InterPro" id="IPR048448">
    <property type="entry name" value="DnaX-like_C"/>
</dbReference>
<keyword evidence="11" id="KW-0548">Nucleotidyltransferase</keyword>
<sequence>MYQALYRQYRPKNFDEVLGQKHITTTLKNQILKGNIGHAYLFAGTRGTGKTSTAKIFARAVNCLNPINGNPCNQCEVCTGILDESIMDVMEMDAASNNSVDDVRDLREKVIYPPSMAKYKVYIVDEVHMLSKGAFNALLKTLEEPPKHLIFILATTEMEKLPQTILSRCQRFDFKRIVTKDIMENMKSICDNLDISVEDRALNLIARNSDGAMRDALSLLDQCISFKEGDLTYEDTVNILGIANTDLIFNMVDNIKDKELEKVLLVIDETIQNGKDIHQFIKDLIYHFRNLMVVKTSQNPIDIIDMDQDTLNQYLHQSKSMTINFILKALDILSISEGQAKWSTQPRIILEMAAIKLIKLEKEMDLEERIKRLEMGIKTEKVDVKEEIVGKESSPLVKKDKPKEKSQEEPKEELNQESINIVDDGKELLFETISKEWSKILKMIKDKRINTYALLMEGIPISYNNNLLTIGYKEGYGFHKEAVSGKNHKDFVEQIVSSYFNKNITVNFVIDEKKTEILVENKDNKEEAIKEVIDFFGKDIVEIK</sequence>
<keyword evidence="7" id="KW-0239">DNA-directed DNA polymerase</keyword>
<dbReference type="Pfam" id="PF12169">
    <property type="entry name" value="DNA_pol3_gamma3"/>
    <property type="match status" value="1"/>
</dbReference>
<accession>A0ABS6E3L8</accession>
<evidence type="ECO:0000256" key="3">
    <source>
        <dbReference type="ARBA" id="ARBA00022723"/>
    </source>
</evidence>
<keyword evidence="4" id="KW-0547">Nucleotide-binding</keyword>
<keyword evidence="3" id="KW-0479">Metal-binding</keyword>
<evidence type="ECO:0000256" key="8">
    <source>
        <dbReference type="ARBA" id="ARBA00049244"/>
    </source>
</evidence>
<dbReference type="Pfam" id="PF22608">
    <property type="entry name" value="DNAX_ATPase_lid"/>
    <property type="match status" value="1"/>
</dbReference>
<dbReference type="EC" id="2.7.7.7" evidence="1"/>
<evidence type="ECO:0000313" key="11">
    <source>
        <dbReference type="EMBL" id="MBU5437166.1"/>
    </source>
</evidence>
<dbReference type="RefSeq" id="WP_216516976.1">
    <property type="nucleotide sequence ID" value="NZ_JAHLPM010000002.1"/>
</dbReference>
<dbReference type="PANTHER" id="PTHR11669:SF0">
    <property type="entry name" value="PROTEIN STICHEL-LIKE 2"/>
    <property type="match status" value="1"/>
</dbReference>
<dbReference type="NCBIfam" id="TIGR02397">
    <property type="entry name" value="dnaX_nterm"/>
    <property type="match status" value="1"/>
</dbReference>
<keyword evidence="2" id="KW-0235">DNA replication</keyword>